<keyword evidence="4" id="KW-1185">Reference proteome</keyword>
<evidence type="ECO:0000256" key="1">
    <source>
        <dbReference type="SAM" id="MobiDB-lite"/>
    </source>
</evidence>
<reference evidence="3 4" key="1">
    <citation type="submission" date="2024-04" db="EMBL/GenBank/DDBJ databases">
        <title>Arthrobacter sp. from Plains bison fecal sample.</title>
        <authorList>
            <person name="Ruzzini A."/>
        </authorList>
    </citation>
    <scope>NUCLEOTIDE SEQUENCE [LARGE SCALE GENOMIC DNA]</scope>
    <source>
        <strain evidence="3 4">EINP1</strain>
    </source>
</reference>
<evidence type="ECO:0000313" key="3">
    <source>
        <dbReference type="EMBL" id="WZP16509.1"/>
    </source>
</evidence>
<keyword evidence="2" id="KW-1133">Transmembrane helix</keyword>
<proteinExistence type="predicted"/>
<keyword evidence="2" id="KW-0472">Membrane</keyword>
<organism evidence="3 4">
    <name type="scientific">Arthrobacter citreus</name>
    <dbReference type="NCBI Taxonomy" id="1670"/>
    <lineage>
        <taxon>Bacteria</taxon>
        <taxon>Bacillati</taxon>
        <taxon>Actinomycetota</taxon>
        <taxon>Actinomycetes</taxon>
        <taxon>Micrococcales</taxon>
        <taxon>Micrococcaceae</taxon>
        <taxon>Arthrobacter</taxon>
    </lineage>
</organism>
<protein>
    <recommendedName>
        <fullName evidence="5">Pilus assembly protein</fullName>
    </recommendedName>
</protein>
<name>A0ABZ3A078_9MICC</name>
<feature type="compositionally biased region" description="Low complexity" evidence="1">
    <location>
        <begin position="12"/>
        <end position="23"/>
    </location>
</feature>
<keyword evidence="2" id="KW-0812">Transmembrane</keyword>
<evidence type="ECO:0000256" key="2">
    <source>
        <dbReference type="SAM" id="Phobius"/>
    </source>
</evidence>
<dbReference type="EMBL" id="CP151657">
    <property type="protein sequence ID" value="WZP16509.1"/>
    <property type="molecule type" value="Genomic_DNA"/>
</dbReference>
<feature type="transmembrane region" description="Helical" evidence="2">
    <location>
        <begin position="31"/>
        <end position="51"/>
    </location>
</feature>
<sequence length="159" mass="15652">MGSSDTTPPVPADAAAAGGTAEPAGRDTGSAMVEFIFLGLLLLVPVIYLIVTAGQVQGAAFAAAGAAESAAKVYVAAGDPAAGEQQAKLAAELAFTDFGFEPGDVLLDISCSAECLAPGSTATALVSFDVPLPLGSGLGMDFAPVTVDAASTQIVERYG</sequence>
<feature type="region of interest" description="Disordered" evidence="1">
    <location>
        <begin position="1"/>
        <end position="23"/>
    </location>
</feature>
<gene>
    <name evidence="3" type="ORF">AAE021_02655</name>
</gene>
<dbReference type="RefSeq" id="WP_342024120.1">
    <property type="nucleotide sequence ID" value="NZ_CP151657.1"/>
</dbReference>
<dbReference type="Proteomes" id="UP001448858">
    <property type="component" value="Chromosome"/>
</dbReference>
<evidence type="ECO:0008006" key="5">
    <source>
        <dbReference type="Google" id="ProtNLM"/>
    </source>
</evidence>
<accession>A0ABZ3A078</accession>
<evidence type="ECO:0000313" key="4">
    <source>
        <dbReference type="Proteomes" id="UP001448858"/>
    </source>
</evidence>